<dbReference type="Proteomes" id="UP000264353">
    <property type="component" value="Chromosome A6"/>
</dbReference>
<evidence type="ECO:0000313" key="5">
    <source>
        <dbReference type="Proteomes" id="UP000264353"/>
    </source>
</evidence>
<dbReference type="GO" id="GO:0003729">
    <property type="term" value="F:mRNA binding"/>
    <property type="evidence" value="ECO:0007669"/>
    <property type="project" value="UniProtKB-ARBA"/>
</dbReference>
<evidence type="ECO:0000313" key="4">
    <source>
        <dbReference type="EMBL" id="RID56655.1"/>
    </source>
</evidence>
<evidence type="ECO:0000256" key="1">
    <source>
        <dbReference type="ARBA" id="ARBA00022499"/>
    </source>
</evidence>
<evidence type="ECO:0000313" key="6">
    <source>
        <dbReference type="Proteomes" id="UP000694005"/>
    </source>
</evidence>
<dbReference type="InterPro" id="IPR050158">
    <property type="entry name" value="Ubiquitin_ubiquitin-like"/>
</dbReference>
<keyword evidence="1" id="KW-1017">Isopeptide bond</keyword>
<reference evidence="3 6" key="2">
    <citation type="submission" date="2021-07" db="EMBL/GenBank/DDBJ databases">
        <authorList>
            <consortium name="Genoscope - CEA"/>
            <person name="William W."/>
        </authorList>
    </citation>
    <scope>NUCLEOTIDE SEQUENCE [LARGE SCALE GENOMIC DNA]</scope>
</reference>
<accession>A0A397YTD5</accession>
<dbReference type="PROSITE" id="PS50053">
    <property type="entry name" value="UBIQUITIN_2"/>
    <property type="match status" value="1"/>
</dbReference>
<reference evidence="4 5" key="1">
    <citation type="submission" date="2018-06" db="EMBL/GenBank/DDBJ databases">
        <title>WGS assembly of Brassica rapa FPsc.</title>
        <authorList>
            <person name="Bowman J."/>
            <person name="Kohchi T."/>
            <person name="Yamato K."/>
            <person name="Jenkins J."/>
            <person name="Shu S."/>
            <person name="Ishizaki K."/>
            <person name="Yamaoka S."/>
            <person name="Nishihama R."/>
            <person name="Nakamura Y."/>
            <person name="Berger F."/>
            <person name="Adam C."/>
            <person name="Aki S."/>
            <person name="Althoff F."/>
            <person name="Araki T."/>
            <person name="Arteaga-Vazquez M."/>
            <person name="Balasubrmanian S."/>
            <person name="Bauer D."/>
            <person name="Boehm C."/>
            <person name="Briginshaw L."/>
            <person name="Caballero-Perez J."/>
            <person name="Catarino B."/>
            <person name="Chen F."/>
            <person name="Chiyoda S."/>
            <person name="Chovatia M."/>
            <person name="Davies K."/>
            <person name="Delmans M."/>
            <person name="Demura T."/>
            <person name="Dierschke T."/>
            <person name="Dolan L."/>
            <person name="Dorantes-Acosta A."/>
            <person name="Eklund D."/>
            <person name="Florent S."/>
            <person name="Flores-Sandoval E."/>
            <person name="Fujiyama A."/>
            <person name="Fukuzawa H."/>
            <person name="Galik B."/>
            <person name="Grimanelli D."/>
            <person name="Grimwood J."/>
            <person name="Grossniklaus U."/>
            <person name="Hamada T."/>
            <person name="Haseloff J."/>
            <person name="Hetherington A."/>
            <person name="Higo A."/>
            <person name="Hirakawa Y."/>
            <person name="Hundley H."/>
            <person name="Ikeda Y."/>
            <person name="Inoue K."/>
            <person name="Inoue S."/>
            <person name="Ishida S."/>
            <person name="Jia Q."/>
            <person name="Kakita M."/>
            <person name="Kanazawa T."/>
            <person name="Kawai Y."/>
            <person name="Kawashima T."/>
            <person name="Kennedy M."/>
            <person name="Kinose K."/>
            <person name="Kinoshita T."/>
            <person name="Kohara Y."/>
            <person name="Koide E."/>
            <person name="Komatsu K."/>
            <person name="Kopischke S."/>
            <person name="Kubo M."/>
            <person name="Kyozuka J."/>
            <person name="Lagercrantz U."/>
            <person name="Lin S."/>
            <person name="Lindquist E."/>
            <person name="Lipzen A."/>
            <person name="Lu C."/>
            <person name="Luna E."/>
            <person name="Martienssen R."/>
            <person name="Minamino N."/>
            <person name="Mizutani M."/>
            <person name="Mizutani M."/>
            <person name="Mochizuki N."/>
            <person name="Monte I."/>
            <person name="Mosher R."/>
            <person name="Nagasaki H."/>
            <person name="Nakagami H."/>
            <person name="Naramoto S."/>
            <person name="Nishitani K."/>
            <person name="Ohtani M."/>
            <person name="Okamoto T."/>
            <person name="Okumura M."/>
            <person name="Phillips J."/>
            <person name="Pollak B."/>
            <person name="Reinders A."/>
            <person name="Roevekamp M."/>
            <person name="Sano R."/>
            <person name="Sawa S."/>
            <person name="Schmid M."/>
            <person name="Shirakawa M."/>
            <person name="Solano R."/>
            <person name="Spunde A."/>
            <person name="Suetsugu N."/>
            <person name="Sugano S."/>
            <person name="Sugiyama A."/>
            <person name="Sun R."/>
            <person name="Suzuki Y."/>
            <person name="Takenaka M."/>
            <person name="Takezawa D."/>
            <person name="Tomogane H."/>
            <person name="Tsuzuki M."/>
            <person name="Ueda T."/>
            <person name="Umeda M."/>
            <person name="Ward J."/>
            <person name="Watanabe Y."/>
            <person name="Yazaki K."/>
            <person name="Yokoyama R."/>
            <person name="Yoshitake Y."/>
            <person name="Yotsui I."/>
            <person name="Zachgo S."/>
            <person name="Schmutz J."/>
        </authorList>
    </citation>
    <scope>NUCLEOTIDE SEQUENCE [LARGE SCALE GENOMIC DNA]</scope>
    <source>
        <strain evidence="5">cv. B-3</strain>
    </source>
</reference>
<gene>
    <name evidence="3" type="ORF">BRAPAZ1V2_A06P00750.2</name>
    <name evidence="4" type="ORF">BRARA_F00084</name>
</gene>
<evidence type="ECO:0000313" key="3">
    <source>
        <dbReference type="EMBL" id="CAG7867835.1"/>
    </source>
</evidence>
<evidence type="ECO:0000259" key="2">
    <source>
        <dbReference type="PROSITE" id="PS50053"/>
    </source>
</evidence>
<dbReference type="AlphaFoldDB" id="A0A397YTD5"/>
<dbReference type="InterPro" id="IPR029071">
    <property type="entry name" value="Ubiquitin-like_domsf"/>
</dbReference>
<protein>
    <recommendedName>
        <fullName evidence="2">Ubiquitin-like domain-containing protein</fullName>
    </recommendedName>
</protein>
<dbReference type="EMBL" id="LS974622">
    <property type="protein sequence ID" value="CAG7867835.1"/>
    <property type="molecule type" value="Genomic_DNA"/>
</dbReference>
<sequence length="161" mass="18080">MQSSIKIVDGNTTICLDADSSKTINLKIDEAPTRPYIGHDLPHGDVMQISKMTVDGKTTINIEADCSKIINLKINDDPTRSNVRNCQLMQIFVKTFTGKFISLKCEDVDTIKNVKAKIQGKEGIPVNKQMLIFASKQLEDGWTLADYNIKKDSTIHLIQRR</sequence>
<dbReference type="Proteomes" id="UP000694005">
    <property type="component" value="Chromosome A06"/>
</dbReference>
<dbReference type="SMART" id="SM00213">
    <property type="entry name" value="UBQ"/>
    <property type="match status" value="1"/>
</dbReference>
<dbReference type="PRINTS" id="PR00348">
    <property type="entry name" value="UBIQUITIN"/>
</dbReference>
<dbReference type="Gene3D" id="3.10.20.90">
    <property type="entry name" value="Phosphatidylinositol 3-kinase Catalytic Subunit, Chain A, domain 1"/>
    <property type="match status" value="1"/>
</dbReference>
<dbReference type="FunFam" id="3.10.20.90:FF:000160">
    <property type="entry name" value="Polyubiquitin-C"/>
    <property type="match status" value="1"/>
</dbReference>
<organism evidence="4 5">
    <name type="scientific">Brassica campestris</name>
    <name type="common">Field mustard</name>
    <dbReference type="NCBI Taxonomy" id="3711"/>
    <lineage>
        <taxon>Eukaryota</taxon>
        <taxon>Viridiplantae</taxon>
        <taxon>Streptophyta</taxon>
        <taxon>Embryophyta</taxon>
        <taxon>Tracheophyta</taxon>
        <taxon>Spermatophyta</taxon>
        <taxon>Magnoliopsida</taxon>
        <taxon>eudicotyledons</taxon>
        <taxon>Gunneridae</taxon>
        <taxon>Pentapetalae</taxon>
        <taxon>rosids</taxon>
        <taxon>malvids</taxon>
        <taxon>Brassicales</taxon>
        <taxon>Brassicaceae</taxon>
        <taxon>Brassiceae</taxon>
        <taxon>Brassica</taxon>
    </lineage>
</organism>
<proteinExistence type="predicted"/>
<dbReference type="EMBL" id="CM010633">
    <property type="protein sequence ID" value="RID56655.1"/>
    <property type="molecule type" value="Genomic_DNA"/>
</dbReference>
<dbReference type="InterPro" id="IPR019956">
    <property type="entry name" value="Ubiquitin_dom"/>
</dbReference>
<dbReference type="SUPFAM" id="SSF54236">
    <property type="entry name" value="Ubiquitin-like"/>
    <property type="match status" value="1"/>
</dbReference>
<dbReference type="PANTHER" id="PTHR10666">
    <property type="entry name" value="UBIQUITIN"/>
    <property type="match status" value="1"/>
</dbReference>
<name>A0A397YTD5_BRACM</name>
<dbReference type="InterPro" id="IPR000626">
    <property type="entry name" value="Ubiquitin-like_dom"/>
</dbReference>
<dbReference type="Gramene" id="A06p00750.2_BraZ1">
    <property type="protein sequence ID" value="A06p00750.2_BraZ1.CDS.1"/>
    <property type="gene ID" value="A06g00750.2_BraZ1"/>
</dbReference>
<feature type="domain" description="Ubiquitin-like" evidence="2">
    <location>
        <begin position="89"/>
        <end position="161"/>
    </location>
</feature>
<dbReference type="Pfam" id="PF00240">
    <property type="entry name" value="ubiquitin"/>
    <property type="match status" value="1"/>
</dbReference>